<feature type="compositionally biased region" description="Basic and acidic residues" evidence="1">
    <location>
        <begin position="1165"/>
        <end position="1176"/>
    </location>
</feature>
<dbReference type="Gene3D" id="3.40.50.300">
    <property type="entry name" value="P-loop containing nucleotide triphosphate hydrolases"/>
    <property type="match status" value="1"/>
</dbReference>
<feature type="compositionally biased region" description="Basic and acidic residues" evidence="1">
    <location>
        <begin position="1"/>
        <end position="10"/>
    </location>
</feature>
<dbReference type="Gene3D" id="1.25.40.10">
    <property type="entry name" value="Tetratricopeptide repeat domain"/>
    <property type="match status" value="5"/>
</dbReference>
<proteinExistence type="predicted"/>
<evidence type="ECO:0000256" key="1">
    <source>
        <dbReference type="SAM" id="MobiDB-lite"/>
    </source>
</evidence>
<accession>A0AAD7HMR8</accession>
<feature type="region of interest" description="Disordered" evidence="1">
    <location>
        <begin position="1165"/>
        <end position="1196"/>
    </location>
</feature>
<feature type="compositionally biased region" description="Gly residues" evidence="1">
    <location>
        <begin position="15"/>
        <end position="31"/>
    </location>
</feature>
<organism evidence="2 3">
    <name type="scientific">Mycena metata</name>
    <dbReference type="NCBI Taxonomy" id="1033252"/>
    <lineage>
        <taxon>Eukaryota</taxon>
        <taxon>Fungi</taxon>
        <taxon>Dikarya</taxon>
        <taxon>Basidiomycota</taxon>
        <taxon>Agaricomycotina</taxon>
        <taxon>Agaricomycetes</taxon>
        <taxon>Agaricomycetidae</taxon>
        <taxon>Agaricales</taxon>
        <taxon>Marasmiineae</taxon>
        <taxon>Mycenaceae</taxon>
        <taxon>Mycena</taxon>
    </lineage>
</organism>
<feature type="region of interest" description="Disordered" evidence="1">
    <location>
        <begin position="1"/>
        <end position="31"/>
    </location>
</feature>
<name>A0AAD7HMR8_9AGAR</name>
<gene>
    <name evidence="2" type="ORF">B0H16DRAFT_1698788</name>
</gene>
<dbReference type="InterPro" id="IPR027417">
    <property type="entry name" value="P-loop_NTPase"/>
</dbReference>
<dbReference type="SUPFAM" id="SSF52540">
    <property type="entry name" value="P-loop containing nucleoside triphosphate hydrolases"/>
    <property type="match status" value="1"/>
</dbReference>
<dbReference type="PANTHER" id="PTHR46082:SF6">
    <property type="entry name" value="AAA+ ATPASE DOMAIN-CONTAINING PROTEIN-RELATED"/>
    <property type="match status" value="1"/>
</dbReference>
<dbReference type="SUPFAM" id="SSF48452">
    <property type="entry name" value="TPR-like"/>
    <property type="match status" value="5"/>
</dbReference>
<feature type="compositionally biased region" description="Basic residues" evidence="1">
    <location>
        <begin position="1185"/>
        <end position="1196"/>
    </location>
</feature>
<dbReference type="InterPro" id="IPR053137">
    <property type="entry name" value="NLR-like"/>
</dbReference>
<evidence type="ECO:0000313" key="3">
    <source>
        <dbReference type="Proteomes" id="UP001215598"/>
    </source>
</evidence>
<comment type="caution">
    <text evidence="2">The sequence shown here is derived from an EMBL/GenBank/DDBJ whole genome shotgun (WGS) entry which is preliminary data.</text>
</comment>
<protein>
    <submittedName>
        <fullName evidence="2">Kinesin</fullName>
    </submittedName>
</protein>
<dbReference type="SMART" id="SM00028">
    <property type="entry name" value="TPR"/>
    <property type="match status" value="14"/>
</dbReference>
<sequence length="1387" mass="155678">MFSLDSDSRSLHIAGGRGGDGGPAHLRGGTGGIGQGPIVNITTSQLIAHNRQATVATEQASQLRNLRASQTASHCPPPSKIFCGRQEILNKMHHFFSDTGIQHTYVLHGLGGAGKTQIALKFIKESSSRTIATIDTGLKNIAVLKDFGDSPQDGLLWLTSKVEEWLLLFDNADDPSINLNDFIPQCNHGNIIITSRNPGLRVYAGSNSSLVSDMEEEDAVALFLKSALQEATSHTEQIAAEIVKSLHYLPLAIVQAGAFISKSQDLDGYLPLYIKHQARLLSEKPAQSHDQYAWTVYTTWQISFDQLTLPAAMFLQHCSFLHYNGISEEIFRYASEYQFYSDGPSEEELEEPLEFLSHFLGPDGEWDSLQFLDATNEVQSYSLISFDPEKKVFSIHPLVHSWSQGTVRNPEGYMSTMGSILGMALSERPQWDMQLASLLLCPHIELAVKMDVEIALVFRAEYARIFWEGGRYKQATRLQEEVLEKQRQLLGENHPKTLQTMGNLANSYSDLGEHQKAKKLEVIVLEKQRQLLGENHPDTLGTMGNLATSYSDLGEHQKAKELRVIVLEKQRQLLGENHPDTLITMGNLANSYSYLGEHQKAKELRIIVLEKWKQILGENHPDTLRTMGNLAISYSDLGEHQKAKDLRIFVLEKQKRLLGENHPDTLTTMGNLATSSSDLGEHQKAKELRILVLEKQRQLLGENHPRTLQTMGNLAISYSNLGEHQKAKELKVIVLEKQKHVLGEDHPDTLSTMGNLASSYSDLGEYKKAKELRILVLEKRKQVLGEDHPDTLSTMGNLASSYLDLGEYQKAKELNVLVLEKERQLLGENHPNTLQTMGNLAISYSKLGEHQKAKELKVIVLEKRKHVLGEDHPDTLSTMGNLASSYSDLGEYKKPKELRILVLEKRKQVLGEDHPDTLSTMGNLASSYLDLGEYQKAKELNVLVLEKERQLLGENHPNTLQTMGNLAISYSKLGEHQKAKELKVIVLEKQKQVLGEDRPDTLSTMGNLANSYSDLGEYKKAKELRILVLEKRKQVLGEDHPDTLSTMGNLASSYLDLGEYQKAKELNVLVLEKERQLLGENHPNTLQTMGNLAISYSKLGEHQKAKELKVIVLEKQKQVLGEDHPDTLSTMGNLANSYLDLGEHKKAKKLRILVLEKRKQVLGENHPDTLKTEKLLDSTSPRPGKPSRTRVKARGKRHRKLKRNLRILVVSDERIKLEEKAELLRSKEKNEGYGVRYHAAEENVERLVELKIEGGTVELNVNQTNLKGNYKLVEGTEFGMVQLGCISQNITIQAGLEEGYSSYKWREHAVTELRNCVGRKAELHAIANGDYSNEEKKLASRTHHAPNGSVDLRSELRVKQFHASVQAKAWQHCKSTRESEIDLASLG</sequence>
<dbReference type="InterPro" id="IPR019734">
    <property type="entry name" value="TPR_rpt"/>
</dbReference>
<dbReference type="InterPro" id="IPR011990">
    <property type="entry name" value="TPR-like_helical_dom_sf"/>
</dbReference>
<keyword evidence="3" id="KW-1185">Reference proteome</keyword>
<dbReference type="Pfam" id="PF13424">
    <property type="entry name" value="TPR_12"/>
    <property type="match status" value="5"/>
</dbReference>
<dbReference type="Proteomes" id="UP001215598">
    <property type="component" value="Unassembled WGS sequence"/>
</dbReference>
<dbReference type="PRINTS" id="PR00381">
    <property type="entry name" value="KINESINLIGHT"/>
</dbReference>
<reference evidence="2" key="1">
    <citation type="submission" date="2023-03" db="EMBL/GenBank/DDBJ databases">
        <title>Massive genome expansion in bonnet fungi (Mycena s.s.) driven by repeated elements and novel gene families across ecological guilds.</title>
        <authorList>
            <consortium name="Lawrence Berkeley National Laboratory"/>
            <person name="Harder C.B."/>
            <person name="Miyauchi S."/>
            <person name="Viragh M."/>
            <person name="Kuo A."/>
            <person name="Thoen E."/>
            <person name="Andreopoulos B."/>
            <person name="Lu D."/>
            <person name="Skrede I."/>
            <person name="Drula E."/>
            <person name="Henrissat B."/>
            <person name="Morin E."/>
            <person name="Kohler A."/>
            <person name="Barry K."/>
            <person name="LaButti K."/>
            <person name="Morin E."/>
            <person name="Salamov A."/>
            <person name="Lipzen A."/>
            <person name="Mereny Z."/>
            <person name="Hegedus B."/>
            <person name="Baldrian P."/>
            <person name="Stursova M."/>
            <person name="Weitz H."/>
            <person name="Taylor A."/>
            <person name="Grigoriev I.V."/>
            <person name="Nagy L.G."/>
            <person name="Martin F."/>
            <person name="Kauserud H."/>
        </authorList>
    </citation>
    <scope>NUCLEOTIDE SEQUENCE</scope>
    <source>
        <strain evidence="2">CBHHK182m</strain>
    </source>
</reference>
<dbReference type="EMBL" id="JARKIB010000205">
    <property type="protein sequence ID" value="KAJ7724122.1"/>
    <property type="molecule type" value="Genomic_DNA"/>
</dbReference>
<dbReference type="Pfam" id="PF13374">
    <property type="entry name" value="TPR_10"/>
    <property type="match status" value="6"/>
</dbReference>
<dbReference type="PANTHER" id="PTHR46082">
    <property type="entry name" value="ATP/GTP-BINDING PROTEIN-RELATED"/>
    <property type="match status" value="1"/>
</dbReference>
<evidence type="ECO:0000313" key="2">
    <source>
        <dbReference type="EMBL" id="KAJ7724122.1"/>
    </source>
</evidence>